<reference evidence="1" key="2">
    <citation type="submission" date="2016-06" db="EMBL/GenBank/DDBJ databases">
        <authorList>
            <person name="Kjaerup R.B."/>
            <person name="Dalgaard T.S."/>
            <person name="Juul-Madsen H.R."/>
        </authorList>
    </citation>
    <scope>NUCLEOTIDE SEQUENCE [LARGE SCALE GENOMIC DNA]</scope>
    <source>
        <strain evidence="1">DSM 46123</strain>
    </source>
</reference>
<dbReference type="EMBL" id="FMHU01000001">
    <property type="protein sequence ID" value="SCL12820.1"/>
    <property type="molecule type" value="Genomic_DNA"/>
</dbReference>
<dbReference type="Proteomes" id="UP000198906">
    <property type="component" value="Unassembled WGS sequence"/>
</dbReference>
<protein>
    <submittedName>
        <fullName evidence="1">Uncharacterized protein</fullName>
    </submittedName>
</protein>
<gene>
    <name evidence="1" type="ORF">GA0074694_0014</name>
    <name evidence="2" type="ORF">GA0074694_3085</name>
</gene>
<accession>A0A1C6R7C1</accession>
<organism evidence="1 3">
    <name type="scientific">Micromonospora inyonensis</name>
    <dbReference type="NCBI Taxonomy" id="47866"/>
    <lineage>
        <taxon>Bacteria</taxon>
        <taxon>Bacillati</taxon>
        <taxon>Actinomycetota</taxon>
        <taxon>Actinomycetes</taxon>
        <taxon>Micromonosporales</taxon>
        <taxon>Micromonosporaceae</taxon>
        <taxon>Micromonospora</taxon>
    </lineage>
</organism>
<dbReference type="RefSeq" id="WP_091450623.1">
    <property type="nucleotide sequence ID" value="NZ_FMHU01000001.1"/>
</dbReference>
<evidence type="ECO:0000313" key="2">
    <source>
        <dbReference type="EMBL" id="SCL21605.1"/>
    </source>
</evidence>
<evidence type="ECO:0000313" key="3">
    <source>
        <dbReference type="Proteomes" id="UP000198906"/>
    </source>
</evidence>
<proteinExistence type="predicted"/>
<dbReference type="AlphaFoldDB" id="A0A1C6R7C1"/>
<dbReference type="PROSITE" id="PS50007">
    <property type="entry name" value="PIPLC_X_DOMAIN"/>
    <property type="match status" value="1"/>
</dbReference>
<dbReference type="STRING" id="47866.GA0074694_0014"/>
<evidence type="ECO:0000313" key="1">
    <source>
        <dbReference type="EMBL" id="SCL12820.1"/>
    </source>
</evidence>
<name>A0A1C6R7C1_9ACTN</name>
<keyword evidence="3" id="KW-1185">Reference proteome</keyword>
<dbReference type="EMBL" id="FMHU01000002">
    <property type="protein sequence ID" value="SCL21605.1"/>
    <property type="molecule type" value="Genomic_DNA"/>
</dbReference>
<sequence length="340" mass="37277">MTDTTTTTALDLDAIRRVAGRATDGPWTTTGVHFQPGRRVINVIAPDHDDDGPALIAELPIHPEDDVEDCRADGELIAAARTLVPALIAEVDRLRDSYERAHADRLARALERDRTIDEREHLNAEVGRLRAELGSFKPITVTAGEQLYLHQCPGSLITRWAGSQPPPSYMECCEREGNWQPTYLRAEQPGAHPCNCCYVDGHTRRCGRPATTETDIAPFGILAVAAECRDRINRTGRAEETQPAEPEYLIWSNHHGAWFAPNGAGYRSNVNDAGRYTLADTRQWLGRGCRCCEVPEVPVPAEQVLQAGMVALNKAITAATTAAIQAGNVNRHYAGSEVAR</sequence>
<reference evidence="3" key="1">
    <citation type="submission" date="2016-06" db="EMBL/GenBank/DDBJ databases">
        <authorList>
            <person name="Varghese N."/>
        </authorList>
    </citation>
    <scope>NUCLEOTIDE SEQUENCE [LARGE SCALE GENOMIC DNA]</scope>
    <source>
        <strain evidence="3">DSM 46123</strain>
    </source>
</reference>